<dbReference type="InterPro" id="IPR003777">
    <property type="entry name" value="XdhC_CoxI"/>
</dbReference>
<proteinExistence type="predicted"/>
<dbReference type="InterPro" id="IPR014308">
    <property type="entry name" value="Xanthine_DH_XdhC"/>
</dbReference>
<name>A0A0U5BE34_9PROT</name>
<dbReference type="NCBIfam" id="TIGR02964">
    <property type="entry name" value="xanthine_xdhC"/>
    <property type="match status" value="1"/>
</dbReference>
<dbReference type="GeneID" id="34784505"/>
<gene>
    <name evidence="3" type="primary">xdhC</name>
    <name evidence="3" type="ORF">ASN_3562</name>
</gene>
<evidence type="ECO:0000259" key="2">
    <source>
        <dbReference type="Pfam" id="PF13478"/>
    </source>
</evidence>
<dbReference type="InterPro" id="IPR027051">
    <property type="entry name" value="XdhC_Rossmann_dom"/>
</dbReference>
<dbReference type="InterPro" id="IPR052698">
    <property type="entry name" value="MoCofactor_Util/Proc"/>
</dbReference>
<organism evidence="3 4">
    <name type="scientific">Acetobacter senegalensis</name>
    <dbReference type="NCBI Taxonomy" id="446692"/>
    <lineage>
        <taxon>Bacteria</taxon>
        <taxon>Pseudomonadati</taxon>
        <taxon>Pseudomonadota</taxon>
        <taxon>Alphaproteobacteria</taxon>
        <taxon>Acetobacterales</taxon>
        <taxon>Acetobacteraceae</taxon>
        <taxon>Acetobacter</taxon>
    </lineage>
</organism>
<dbReference type="PANTHER" id="PTHR30388:SF6">
    <property type="entry name" value="XANTHINE DEHYDROGENASE SUBUNIT A-RELATED"/>
    <property type="match status" value="1"/>
</dbReference>
<dbReference type="KEGG" id="asz:ASN_3562"/>
<dbReference type="AlphaFoldDB" id="A0A0U5BE34"/>
<sequence>MRSLISILECWRPESPPFACVQLTTVRGSTPREAGAFMLVGQDWQKGTIGGGCLEWECLQKARTLLNSNLPSVTHDVTLGAGTNQCCGGQVTVAITRAQPNIVDTLKQQLHNEKQTYPTLLMFGAGHVGRALAHALAPLPLNLVWVDPRSEEFGAIPPGVTAHVSSQWEHHLAALPAGAGVLVLTPSHSLDALIVAAALERDDLAYIGLIGSKTKRRRFETGFRAIGLTEDQISALTCPIGGQTVRDKRPEIIAALVASEIVIKLIHRKSGA</sequence>
<dbReference type="Pfam" id="PF02625">
    <property type="entry name" value="XdhC_CoxI"/>
    <property type="match status" value="1"/>
</dbReference>
<evidence type="ECO:0000259" key="1">
    <source>
        <dbReference type="Pfam" id="PF02625"/>
    </source>
</evidence>
<dbReference type="PATRIC" id="fig|446692.3.peg.3786"/>
<evidence type="ECO:0000313" key="3">
    <source>
        <dbReference type="EMBL" id="CEF42787.1"/>
    </source>
</evidence>
<feature type="domain" description="XdhC- CoxI" evidence="1">
    <location>
        <begin position="14"/>
        <end position="72"/>
    </location>
</feature>
<dbReference type="EMBL" id="LN606600">
    <property type="protein sequence ID" value="CEF42787.1"/>
    <property type="molecule type" value="Genomic_DNA"/>
</dbReference>
<feature type="domain" description="XdhC Rossmann" evidence="2">
    <location>
        <begin position="120"/>
        <end position="261"/>
    </location>
</feature>
<dbReference type="PANTHER" id="PTHR30388">
    <property type="entry name" value="ALDEHYDE OXIDOREDUCTASE MOLYBDENUM COFACTOR ASSEMBLY PROTEIN"/>
    <property type="match status" value="1"/>
</dbReference>
<accession>A0A0U5BE34</accession>
<dbReference type="Pfam" id="PF13478">
    <property type="entry name" value="XdhC_C"/>
    <property type="match status" value="1"/>
</dbReference>
<reference evidence="4" key="1">
    <citation type="submission" date="2014-09" db="EMBL/GenBank/DDBJ databases">
        <authorList>
            <person name="Illeghems K.G."/>
        </authorList>
    </citation>
    <scope>NUCLEOTIDE SEQUENCE [LARGE SCALE GENOMIC DNA]</scope>
    <source>
        <strain evidence="4">108B</strain>
    </source>
</reference>
<dbReference type="RefSeq" id="WP_058988874.1">
    <property type="nucleotide sequence ID" value="NZ_LN606600.1"/>
</dbReference>
<evidence type="ECO:0000313" key="4">
    <source>
        <dbReference type="Proteomes" id="UP000056109"/>
    </source>
</evidence>
<dbReference type="Gene3D" id="3.40.50.720">
    <property type="entry name" value="NAD(P)-binding Rossmann-like Domain"/>
    <property type="match status" value="1"/>
</dbReference>
<dbReference type="EC" id="1.17.1.4" evidence="3"/>
<protein>
    <submittedName>
        <fullName evidence="3">Xanthine dehydrogenase accessory factor</fullName>
        <ecNumber evidence="3">1.17.1.4</ecNumber>
    </submittedName>
</protein>
<keyword evidence="4" id="KW-1185">Reference proteome</keyword>
<dbReference type="GO" id="GO:0004854">
    <property type="term" value="F:xanthine dehydrogenase activity"/>
    <property type="evidence" value="ECO:0007669"/>
    <property type="project" value="UniProtKB-EC"/>
</dbReference>
<keyword evidence="3" id="KW-0560">Oxidoreductase</keyword>
<dbReference type="Proteomes" id="UP000056109">
    <property type="component" value="Chromosome I"/>
</dbReference>